<dbReference type="PANTHER" id="PTHR43329">
    <property type="entry name" value="EPOXIDE HYDROLASE"/>
    <property type="match status" value="1"/>
</dbReference>
<evidence type="ECO:0000313" key="4">
    <source>
        <dbReference type="Proteomes" id="UP000462435"/>
    </source>
</evidence>
<dbReference type="Pfam" id="PF00561">
    <property type="entry name" value="Abhydrolase_1"/>
    <property type="match status" value="1"/>
</dbReference>
<comment type="caution">
    <text evidence="3">The sequence shown here is derived from an EMBL/GenBank/DDBJ whole genome shotgun (WGS) entry which is preliminary data.</text>
</comment>
<sequence length="300" mass="33259">MQPQPSNKEVELHHKLIDVDGVRIHYVEAGAAAGAPILLIPGWPESWYAWRDIIPTLARAGRRVIAIDPRGMGDSAHPAQGFTPRIVAAEIHRFAQLLGLTKDARLDVAAHDVGAWIAYAYAADWPADVRTLSLFDAALPGISPLPVSDIPSDEVNKRTWHFAFNRIPDLPEILVRGHEREYLAWLFAQKAARPWVFTPAVIDEYTRTYIQPGGTRTAFAYYRESFSREALDANKARARTMLEMPVMTIGGQYGVGASLFNTMQGIAKNVRGHVLADCGHFVMEECPDEVAAHLIAFIPD</sequence>
<gene>
    <name evidence="3" type="ORF">GAK35_03178</name>
</gene>
<dbReference type="InterPro" id="IPR000073">
    <property type="entry name" value="AB_hydrolase_1"/>
</dbReference>
<protein>
    <submittedName>
        <fullName evidence="3">Soluble epoxide hydrolase</fullName>
    </submittedName>
</protein>
<dbReference type="GO" id="GO:0016787">
    <property type="term" value="F:hydrolase activity"/>
    <property type="evidence" value="ECO:0007669"/>
    <property type="project" value="UniProtKB-KW"/>
</dbReference>
<dbReference type="InterPro" id="IPR029058">
    <property type="entry name" value="AB_hydrolase_fold"/>
</dbReference>
<dbReference type="SUPFAM" id="SSF53474">
    <property type="entry name" value="alpha/beta-Hydrolases"/>
    <property type="match status" value="1"/>
</dbReference>
<reference evidence="4" key="1">
    <citation type="journal article" date="2020" name="MBio">
        <title>Horizontal gene transfer to a defensive symbiont with a reduced genome amongst a multipartite beetle microbiome.</title>
        <authorList>
            <person name="Waterworth S.C."/>
            <person name="Florez L.V."/>
            <person name="Rees E.R."/>
            <person name="Hertweck C."/>
            <person name="Kaltenpoth M."/>
            <person name="Kwan J.C."/>
        </authorList>
    </citation>
    <scope>NUCLEOTIDE SEQUENCE [LARGE SCALE GENOMIC DNA]</scope>
</reference>
<organism evidence="3 4">
    <name type="scientific">Herbaspirillum frisingense</name>
    <dbReference type="NCBI Taxonomy" id="92645"/>
    <lineage>
        <taxon>Bacteria</taxon>
        <taxon>Pseudomonadati</taxon>
        <taxon>Pseudomonadota</taxon>
        <taxon>Betaproteobacteria</taxon>
        <taxon>Burkholderiales</taxon>
        <taxon>Oxalobacteraceae</taxon>
        <taxon>Herbaspirillum</taxon>
    </lineage>
</organism>
<dbReference type="Proteomes" id="UP000462435">
    <property type="component" value="Unassembled WGS sequence"/>
</dbReference>
<evidence type="ECO:0000313" key="3">
    <source>
        <dbReference type="EMBL" id="KAF1041670.1"/>
    </source>
</evidence>
<name>A0A7V8JT48_9BURK</name>
<dbReference type="Gene3D" id="3.40.50.1820">
    <property type="entry name" value="alpha/beta hydrolase"/>
    <property type="match status" value="1"/>
</dbReference>
<accession>A0A7V8JT48</accession>
<dbReference type="AlphaFoldDB" id="A0A7V8JT48"/>
<feature type="domain" description="AB hydrolase-1" evidence="2">
    <location>
        <begin position="36"/>
        <end position="285"/>
    </location>
</feature>
<dbReference type="InterPro" id="IPR000639">
    <property type="entry name" value="Epox_hydrolase-like"/>
</dbReference>
<keyword evidence="1 3" id="KW-0378">Hydrolase</keyword>
<evidence type="ECO:0000256" key="1">
    <source>
        <dbReference type="ARBA" id="ARBA00022801"/>
    </source>
</evidence>
<dbReference type="EMBL" id="WNDX01000111">
    <property type="protein sequence ID" value="KAF1041670.1"/>
    <property type="molecule type" value="Genomic_DNA"/>
</dbReference>
<proteinExistence type="predicted"/>
<dbReference type="PRINTS" id="PR00412">
    <property type="entry name" value="EPOXHYDRLASE"/>
</dbReference>
<evidence type="ECO:0000259" key="2">
    <source>
        <dbReference type="Pfam" id="PF00561"/>
    </source>
</evidence>